<proteinExistence type="predicted"/>
<gene>
    <name evidence="1" type="ORF">KCG35_23005</name>
</gene>
<reference evidence="1 2" key="1">
    <citation type="submission" date="2021-04" db="EMBL/GenBank/DDBJ databases">
        <authorList>
            <person name="Pira H."/>
            <person name="Risdian C."/>
            <person name="Wink J."/>
        </authorList>
    </citation>
    <scope>NUCLEOTIDE SEQUENCE [LARGE SCALE GENOMIC DNA]</scope>
    <source>
        <strain evidence="1 2">WH53</strain>
    </source>
</reference>
<evidence type="ECO:0008006" key="3">
    <source>
        <dbReference type="Google" id="ProtNLM"/>
    </source>
</evidence>
<name>A0ABS5ZJF4_9GAMM</name>
<dbReference type="EMBL" id="JAGSOY010000120">
    <property type="protein sequence ID" value="MBU2713928.1"/>
    <property type="molecule type" value="Genomic_DNA"/>
</dbReference>
<keyword evidence="2" id="KW-1185">Reference proteome</keyword>
<organism evidence="1 2">
    <name type="scientific">Zooshikella harenae</name>
    <dbReference type="NCBI Taxonomy" id="2827238"/>
    <lineage>
        <taxon>Bacteria</taxon>
        <taxon>Pseudomonadati</taxon>
        <taxon>Pseudomonadota</taxon>
        <taxon>Gammaproteobacteria</taxon>
        <taxon>Oceanospirillales</taxon>
        <taxon>Zooshikellaceae</taxon>
        <taxon>Zooshikella</taxon>
    </lineage>
</organism>
<sequence length="205" mass="23407">MSTQQSISNLNKEQEKIIFFESDGAAQYKENLKLSGWVGRDGVFYGTNENVARYVNCTHRKCSTCGHVYLKNAYCEKCWENQENEKFEQMEIVNCDSWNEDQPLCLHDGDEIFYLQDDIENYCDEEGVKPSAIKLVFAKPVYLSEIDIKDLFKSGGVFDGDLTVAELVPDNIWGMIDNLNKAIKESSPVFWVPGSKRVQLSDNDS</sequence>
<comment type="caution">
    <text evidence="1">The sequence shown here is derived from an EMBL/GenBank/DDBJ whole genome shotgun (WGS) entry which is preliminary data.</text>
</comment>
<dbReference type="RefSeq" id="WP_215822204.1">
    <property type="nucleotide sequence ID" value="NZ_JAGSOY010000120.1"/>
</dbReference>
<protein>
    <recommendedName>
        <fullName evidence="3">DUF2971 domain-containing protein</fullName>
    </recommendedName>
</protein>
<accession>A0ABS5ZJF4</accession>
<evidence type="ECO:0000313" key="2">
    <source>
        <dbReference type="Proteomes" id="UP000690515"/>
    </source>
</evidence>
<evidence type="ECO:0000313" key="1">
    <source>
        <dbReference type="EMBL" id="MBU2713928.1"/>
    </source>
</evidence>
<dbReference type="Proteomes" id="UP000690515">
    <property type="component" value="Unassembled WGS sequence"/>
</dbReference>